<keyword evidence="4" id="KW-1185">Reference proteome</keyword>
<evidence type="ECO:0000313" key="4">
    <source>
        <dbReference type="Proteomes" id="UP000053989"/>
    </source>
</evidence>
<feature type="compositionally biased region" description="Low complexity" evidence="1">
    <location>
        <begin position="261"/>
        <end position="271"/>
    </location>
</feature>
<dbReference type="InParanoid" id="A0A0C3D9G9"/>
<dbReference type="SUPFAM" id="SSF55874">
    <property type="entry name" value="ATPase domain of HSP90 chaperone/DNA topoisomerase II/histidine kinase"/>
    <property type="match status" value="1"/>
</dbReference>
<dbReference type="Proteomes" id="UP000053989">
    <property type="component" value="Unassembled WGS sequence"/>
</dbReference>
<evidence type="ECO:0000256" key="1">
    <source>
        <dbReference type="SAM" id="MobiDB-lite"/>
    </source>
</evidence>
<dbReference type="STRING" id="1036808.A0A0C3D9G9"/>
<feature type="transmembrane region" description="Helical" evidence="2">
    <location>
        <begin position="22"/>
        <end position="40"/>
    </location>
</feature>
<keyword evidence="2" id="KW-0472">Membrane</keyword>
<dbReference type="HOGENOM" id="CLU_980591_0_0_1"/>
<feature type="compositionally biased region" description="Basic residues" evidence="1">
    <location>
        <begin position="272"/>
        <end position="284"/>
    </location>
</feature>
<reference evidence="3 4" key="1">
    <citation type="submission" date="2014-04" db="EMBL/GenBank/DDBJ databases">
        <authorList>
            <consortium name="DOE Joint Genome Institute"/>
            <person name="Kuo A."/>
            <person name="Kohler A."/>
            <person name="Nagy L.G."/>
            <person name="Floudas D."/>
            <person name="Copeland A."/>
            <person name="Barry K.W."/>
            <person name="Cichocki N."/>
            <person name="Veneault-Fourrey C."/>
            <person name="LaButti K."/>
            <person name="Lindquist E.A."/>
            <person name="Lipzen A."/>
            <person name="Lundell T."/>
            <person name="Morin E."/>
            <person name="Murat C."/>
            <person name="Sun H."/>
            <person name="Tunlid A."/>
            <person name="Henrissat B."/>
            <person name="Grigoriev I.V."/>
            <person name="Hibbett D.S."/>
            <person name="Martin F."/>
            <person name="Nordberg H.P."/>
            <person name="Cantor M.N."/>
            <person name="Hua S.X."/>
        </authorList>
    </citation>
    <scope>NUCLEOTIDE SEQUENCE [LARGE SCALE GENOMIC DNA]</scope>
    <source>
        <strain evidence="3 4">Foug A</strain>
    </source>
</reference>
<reference evidence="4" key="2">
    <citation type="submission" date="2015-01" db="EMBL/GenBank/DDBJ databases">
        <title>Evolutionary Origins and Diversification of the Mycorrhizal Mutualists.</title>
        <authorList>
            <consortium name="DOE Joint Genome Institute"/>
            <consortium name="Mycorrhizal Genomics Consortium"/>
            <person name="Kohler A."/>
            <person name="Kuo A."/>
            <person name="Nagy L.G."/>
            <person name="Floudas D."/>
            <person name="Copeland A."/>
            <person name="Barry K.W."/>
            <person name="Cichocki N."/>
            <person name="Veneault-Fourrey C."/>
            <person name="LaButti K."/>
            <person name="Lindquist E.A."/>
            <person name="Lipzen A."/>
            <person name="Lundell T."/>
            <person name="Morin E."/>
            <person name="Murat C."/>
            <person name="Riley R."/>
            <person name="Ohm R."/>
            <person name="Sun H."/>
            <person name="Tunlid A."/>
            <person name="Henrissat B."/>
            <person name="Grigoriev I.V."/>
            <person name="Hibbett D.S."/>
            <person name="Martin F."/>
        </authorList>
    </citation>
    <scope>NUCLEOTIDE SEQUENCE [LARGE SCALE GENOMIC DNA]</scope>
    <source>
        <strain evidence="4">Foug A</strain>
    </source>
</reference>
<sequence>MFRASIDVFADMNTLSLQMPALFHRLVGLGSSIYSALALIPKLFDSLGLRLAASIGILKSVSTVQSMARLSDVWGFSCFQYVLTILRAPESYSRSFQCIAYLRAHSTCSQRSQGCPSRLHRISRLHHHHGLYRLFLRYFIRSPGHPSGFSMRLRGYLTRPSGTRSRSSRLHANSCPQGIRSILQWPPGSLLLAVLSPPSLILVTLLGCGTAVCLFLKEGQTEYLEEKRIKDVIKKHFAFVSYPIQFSVLKRGLKRKRSLRLRSMTTTTTRSPKAKKSRIRNSTR</sequence>
<evidence type="ECO:0000256" key="2">
    <source>
        <dbReference type="SAM" id="Phobius"/>
    </source>
</evidence>
<accession>A0A0C3D9G9</accession>
<evidence type="ECO:0000313" key="3">
    <source>
        <dbReference type="EMBL" id="KIM57380.1"/>
    </source>
</evidence>
<dbReference type="EMBL" id="KN822101">
    <property type="protein sequence ID" value="KIM57380.1"/>
    <property type="molecule type" value="Genomic_DNA"/>
</dbReference>
<keyword evidence="2" id="KW-0812">Transmembrane</keyword>
<name>A0A0C3D9G9_9AGAM</name>
<dbReference type="Gene3D" id="3.30.565.10">
    <property type="entry name" value="Histidine kinase-like ATPase, C-terminal domain"/>
    <property type="match status" value="1"/>
</dbReference>
<dbReference type="AlphaFoldDB" id="A0A0C3D9G9"/>
<organism evidence="3 4">
    <name type="scientific">Scleroderma citrinum Foug A</name>
    <dbReference type="NCBI Taxonomy" id="1036808"/>
    <lineage>
        <taxon>Eukaryota</taxon>
        <taxon>Fungi</taxon>
        <taxon>Dikarya</taxon>
        <taxon>Basidiomycota</taxon>
        <taxon>Agaricomycotina</taxon>
        <taxon>Agaricomycetes</taxon>
        <taxon>Agaricomycetidae</taxon>
        <taxon>Boletales</taxon>
        <taxon>Sclerodermatineae</taxon>
        <taxon>Sclerodermataceae</taxon>
        <taxon>Scleroderma</taxon>
    </lineage>
</organism>
<feature type="region of interest" description="Disordered" evidence="1">
    <location>
        <begin position="259"/>
        <end position="284"/>
    </location>
</feature>
<dbReference type="OrthoDB" id="1738980at2759"/>
<protein>
    <submittedName>
        <fullName evidence="3">Uncharacterized protein</fullName>
    </submittedName>
</protein>
<dbReference type="InterPro" id="IPR036890">
    <property type="entry name" value="HATPase_C_sf"/>
</dbReference>
<keyword evidence="2" id="KW-1133">Transmembrane helix</keyword>
<gene>
    <name evidence="3" type="ORF">SCLCIDRAFT_1134102</name>
</gene>
<proteinExistence type="predicted"/>